<dbReference type="Proteomes" id="UP000595140">
    <property type="component" value="Unassembled WGS sequence"/>
</dbReference>
<dbReference type="AlphaFoldDB" id="A0A484MM20"/>
<proteinExistence type="predicted"/>
<keyword evidence="2" id="KW-1185">Reference proteome</keyword>
<name>A0A484MM20_9ASTE</name>
<reference evidence="1 2" key="1">
    <citation type="submission" date="2018-04" db="EMBL/GenBank/DDBJ databases">
        <authorList>
            <person name="Vogel A."/>
        </authorList>
    </citation>
    <scope>NUCLEOTIDE SEQUENCE [LARGE SCALE GENOMIC DNA]</scope>
</reference>
<organism evidence="1 2">
    <name type="scientific">Cuscuta campestris</name>
    <dbReference type="NCBI Taxonomy" id="132261"/>
    <lineage>
        <taxon>Eukaryota</taxon>
        <taxon>Viridiplantae</taxon>
        <taxon>Streptophyta</taxon>
        <taxon>Embryophyta</taxon>
        <taxon>Tracheophyta</taxon>
        <taxon>Spermatophyta</taxon>
        <taxon>Magnoliopsida</taxon>
        <taxon>eudicotyledons</taxon>
        <taxon>Gunneridae</taxon>
        <taxon>Pentapetalae</taxon>
        <taxon>asterids</taxon>
        <taxon>lamiids</taxon>
        <taxon>Solanales</taxon>
        <taxon>Convolvulaceae</taxon>
        <taxon>Cuscuteae</taxon>
        <taxon>Cuscuta</taxon>
        <taxon>Cuscuta subgen. Grammica</taxon>
        <taxon>Cuscuta sect. Cleistogrammica</taxon>
    </lineage>
</organism>
<evidence type="ECO:0000313" key="2">
    <source>
        <dbReference type="Proteomes" id="UP000595140"/>
    </source>
</evidence>
<sequence>MNSQDVCRLTTSPCPFVSFKIKKQINKKHLHITPARANLILILYLDFQLERKIRRMIFPMVRHLRA</sequence>
<gene>
    <name evidence="1" type="ORF">CCAM_LOCUS31787</name>
</gene>
<evidence type="ECO:0000313" key="1">
    <source>
        <dbReference type="EMBL" id="VFQ90011.1"/>
    </source>
</evidence>
<dbReference type="EMBL" id="OOIL02003924">
    <property type="protein sequence ID" value="VFQ90011.1"/>
    <property type="molecule type" value="Genomic_DNA"/>
</dbReference>
<accession>A0A484MM20</accession>
<protein>
    <submittedName>
        <fullName evidence="1">Uncharacterized protein</fullName>
    </submittedName>
</protein>